<keyword evidence="2" id="KW-1185">Reference proteome</keyword>
<sequence length="48" mass="4637">MSIVLIFLGILALAVVASAGLILSAEGVGNPIASAETGLAETTGKPTV</sequence>
<dbReference type="RefSeq" id="WP_175528437.1">
    <property type="nucleotide sequence ID" value="NZ_FPCK01000001.1"/>
</dbReference>
<evidence type="ECO:0000313" key="2">
    <source>
        <dbReference type="Proteomes" id="UP000199074"/>
    </source>
</evidence>
<protein>
    <submittedName>
        <fullName evidence="1">Uncharacterized protein</fullName>
    </submittedName>
</protein>
<gene>
    <name evidence="1" type="ORF">SAMN05216456_0600</name>
</gene>
<accession>A0A1I7N2E2</accession>
<dbReference type="AlphaFoldDB" id="A0A1I7N2E2"/>
<name>A0A1I7N2E2_9HYPH</name>
<dbReference type="Proteomes" id="UP000199074">
    <property type="component" value="Unassembled WGS sequence"/>
</dbReference>
<reference evidence="1 2" key="1">
    <citation type="submission" date="2016-10" db="EMBL/GenBank/DDBJ databases">
        <authorList>
            <person name="de Groot N.N."/>
        </authorList>
    </citation>
    <scope>NUCLEOTIDE SEQUENCE [LARGE SCALE GENOMIC DNA]</scope>
    <source>
        <strain evidence="1 2">IPL20</strain>
    </source>
</reference>
<organism evidence="1 2">
    <name type="scientific">Devosia crocina</name>
    <dbReference type="NCBI Taxonomy" id="429728"/>
    <lineage>
        <taxon>Bacteria</taxon>
        <taxon>Pseudomonadati</taxon>
        <taxon>Pseudomonadota</taxon>
        <taxon>Alphaproteobacteria</taxon>
        <taxon>Hyphomicrobiales</taxon>
        <taxon>Devosiaceae</taxon>
        <taxon>Devosia</taxon>
    </lineage>
</organism>
<proteinExistence type="predicted"/>
<dbReference type="STRING" id="429728.SAMN05216456_0600"/>
<dbReference type="EMBL" id="FPCK01000001">
    <property type="protein sequence ID" value="SFV28793.1"/>
    <property type="molecule type" value="Genomic_DNA"/>
</dbReference>
<evidence type="ECO:0000313" key="1">
    <source>
        <dbReference type="EMBL" id="SFV28793.1"/>
    </source>
</evidence>